<sequence>MESLPMTTLVPPLNPTVSTHTRAVMRSPLTLSTHIGVKTYNRTFKRLEAALFLADVLVLLRGRASHDYAAEITQVHSAMDQELTRLSALVTAEQQWITKALKAAPRDAEVQYTDPVTLNLTLRTPRARPYVTLLTRLEQTLCSVDQAWYHGLIPTAEQLKRGNLLFRHFYRACGVIERLAWGLGRRVRDAQDGAATVNASPDYHAMLLKRTGSGPAHADAPDAPAPDEAADAMTAEESASLEATEALVASLTPVVGEAQETEPTFDDPTNTPTFASTPEPTVTLLETINPGLRSLEEPPSRVRELFRAQGASV</sequence>
<evidence type="ECO:0000313" key="3">
    <source>
        <dbReference type="Proteomes" id="UP000035760"/>
    </source>
</evidence>
<feature type="region of interest" description="Disordered" evidence="1">
    <location>
        <begin position="259"/>
        <end position="282"/>
    </location>
</feature>
<reference evidence="2" key="2">
    <citation type="submission" date="2014-03" db="EMBL/GenBank/DDBJ databases">
        <title>Candidatus Competibacter-lineage genomes retrieved from metagenomes reveal functional metabolic diversity.</title>
        <authorList>
            <person name="McIlroy S.J."/>
            <person name="Albertsen M."/>
            <person name="Andresen E.K."/>
            <person name="Saunders A.M."/>
            <person name="Kristiansen R."/>
            <person name="Stokholm-Bjerregaard M."/>
            <person name="Nielsen K.L."/>
            <person name="Nielsen P.H."/>
        </authorList>
    </citation>
    <scope>NUCLEOTIDE SEQUENCE</scope>
    <source>
        <strain evidence="2">Run_A_D11</strain>
    </source>
</reference>
<evidence type="ECO:0000313" key="2">
    <source>
        <dbReference type="EMBL" id="CDI02332.1"/>
    </source>
</evidence>
<name>W6M3T5_9GAMM</name>
<reference evidence="2" key="1">
    <citation type="submission" date="2013-07" db="EMBL/GenBank/DDBJ databases">
        <authorList>
            <person name="McIlroy S."/>
        </authorList>
    </citation>
    <scope>NUCLEOTIDE SEQUENCE [LARGE SCALE GENOMIC DNA]</scope>
    <source>
        <strain evidence="2">Run_A_D11</strain>
    </source>
</reference>
<organism evidence="2 3">
    <name type="scientific">Candidatus Competibacter denitrificans Run_A_D11</name>
    <dbReference type="NCBI Taxonomy" id="1400863"/>
    <lineage>
        <taxon>Bacteria</taxon>
        <taxon>Pseudomonadati</taxon>
        <taxon>Pseudomonadota</taxon>
        <taxon>Gammaproteobacteria</taxon>
        <taxon>Candidatus Competibacteraceae</taxon>
        <taxon>Candidatus Competibacter</taxon>
    </lineage>
</organism>
<gene>
    <name evidence="2" type="ORF">BN873_280018</name>
</gene>
<protein>
    <recommendedName>
        <fullName evidence="4">DUF1845 domain-containing protein</fullName>
    </recommendedName>
</protein>
<proteinExistence type="predicted"/>
<keyword evidence="3" id="KW-1185">Reference proteome</keyword>
<evidence type="ECO:0008006" key="4">
    <source>
        <dbReference type="Google" id="ProtNLM"/>
    </source>
</evidence>
<dbReference type="Proteomes" id="UP000035760">
    <property type="component" value="Unassembled WGS sequence"/>
</dbReference>
<accession>W6M3T5</accession>
<comment type="caution">
    <text evidence="2">The sequence shown here is derived from an EMBL/GenBank/DDBJ whole genome shotgun (WGS) entry which is preliminary data.</text>
</comment>
<dbReference type="AlphaFoldDB" id="W6M3T5"/>
<dbReference type="EMBL" id="CBTJ020000034">
    <property type="protein sequence ID" value="CDI02332.1"/>
    <property type="molecule type" value="Genomic_DNA"/>
</dbReference>
<evidence type="ECO:0000256" key="1">
    <source>
        <dbReference type="SAM" id="MobiDB-lite"/>
    </source>
</evidence>
<dbReference type="STRING" id="1400863.BN873_280018"/>